<dbReference type="PIRSF" id="PIRSF001461">
    <property type="entry name" value="RPE"/>
    <property type="match status" value="1"/>
</dbReference>
<dbReference type="InterPro" id="IPR000056">
    <property type="entry name" value="Ribul_P_3_epim-like"/>
</dbReference>
<evidence type="ECO:0000256" key="9">
    <source>
        <dbReference type="ARBA" id="ARBA00023235"/>
    </source>
</evidence>
<comment type="pathway">
    <text evidence="10">Carbohydrate degradation.</text>
</comment>
<feature type="binding site" evidence="10 14">
    <location>
        <position position="8"/>
    </location>
    <ligand>
        <name>substrate</name>
    </ligand>
</feature>
<dbReference type="Pfam" id="PF00834">
    <property type="entry name" value="Ribul_P_3_epim"/>
    <property type="match status" value="1"/>
</dbReference>
<keyword evidence="16" id="KW-1185">Reference proteome</keyword>
<evidence type="ECO:0000256" key="8">
    <source>
        <dbReference type="ARBA" id="ARBA00022723"/>
    </source>
</evidence>
<gene>
    <name evidence="10" type="primary">rpe</name>
    <name evidence="15" type="ORF">FIM25_04910</name>
</gene>
<feature type="binding site" evidence="10">
    <location>
        <begin position="175"/>
        <end position="177"/>
    </location>
    <ligand>
        <name>substrate</name>
    </ligand>
</feature>
<dbReference type="FunFam" id="3.20.20.70:FF:000004">
    <property type="entry name" value="Ribulose-phosphate 3-epimerase"/>
    <property type="match status" value="1"/>
</dbReference>
<dbReference type="InterPro" id="IPR026019">
    <property type="entry name" value="Ribul_P_3_epim"/>
</dbReference>
<dbReference type="PROSITE" id="PS01086">
    <property type="entry name" value="RIBUL_P_3_EPIMER_2"/>
    <property type="match status" value="1"/>
</dbReference>
<dbReference type="GO" id="GO:0005737">
    <property type="term" value="C:cytoplasm"/>
    <property type="evidence" value="ECO:0007669"/>
    <property type="project" value="UniProtKB-ARBA"/>
</dbReference>
<keyword evidence="13" id="KW-0464">Manganese</keyword>
<protein>
    <recommendedName>
        <fullName evidence="7 10">Ribulose-phosphate 3-epimerase</fullName>
        <ecNumber evidence="7 10">5.1.3.1</ecNumber>
    </recommendedName>
</protein>
<dbReference type="RefSeq" id="WP_139446906.1">
    <property type="nucleotide sequence ID" value="NZ_VDMB01000004.1"/>
</dbReference>
<keyword evidence="13" id="KW-0862">Zinc</keyword>
<evidence type="ECO:0000313" key="15">
    <source>
        <dbReference type="EMBL" id="TYT75424.1"/>
    </source>
</evidence>
<evidence type="ECO:0000256" key="6">
    <source>
        <dbReference type="ARBA" id="ARBA00009541"/>
    </source>
</evidence>
<dbReference type="Gene3D" id="3.20.20.70">
    <property type="entry name" value="Aldolase class I"/>
    <property type="match status" value="1"/>
</dbReference>
<comment type="caution">
    <text evidence="15">The sequence shown here is derived from an EMBL/GenBank/DDBJ whole genome shotgun (WGS) entry which is preliminary data.</text>
</comment>
<feature type="binding site" evidence="10 13">
    <location>
        <position position="175"/>
    </location>
    <ligand>
        <name>a divalent metal cation</name>
        <dbReference type="ChEBI" id="CHEBI:60240"/>
    </ligand>
</feature>
<feature type="binding site" evidence="14">
    <location>
        <position position="177"/>
    </location>
    <ligand>
        <name>substrate</name>
    </ligand>
</feature>
<evidence type="ECO:0000256" key="13">
    <source>
        <dbReference type="PIRSR" id="PIRSR001461-2"/>
    </source>
</evidence>
<evidence type="ECO:0000256" key="4">
    <source>
        <dbReference type="ARBA" id="ARBA00001947"/>
    </source>
</evidence>
<dbReference type="InterPro" id="IPR011060">
    <property type="entry name" value="RibuloseP-bd_barrel"/>
</dbReference>
<evidence type="ECO:0000256" key="14">
    <source>
        <dbReference type="PIRSR" id="PIRSR001461-3"/>
    </source>
</evidence>
<comment type="cofactor">
    <cofactor evidence="2">
        <name>Mn(2+)</name>
        <dbReference type="ChEBI" id="CHEBI:29035"/>
    </cofactor>
</comment>
<evidence type="ECO:0000256" key="5">
    <source>
        <dbReference type="ARBA" id="ARBA00001954"/>
    </source>
</evidence>
<reference evidence="15 16" key="1">
    <citation type="submission" date="2019-06" db="EMBL/GenBank/DDBJ databases">
        <title>Desulfobotulus mexicanus sp. nov., a novel sulfate-reducing bacterium isolated from the sediment of an alkaline crater lake in Mexico.</title>
        <authorList>
            <person name="Hirschler-Rea A."/>
        </authorList>
    </citation>
    <scope>NUCLEOTIDE SEQUENCE [LARGE SCALE GENOMIC DNA]</scope>
    <source>
        <strain evidence="15 16">PAR22N</strain>
    </source>
</reference>
<feature type="binding site" evidence="10 14">
    <location>
        <position position="66"/>
    </location>
    <ligand>
        <name>substrate</name>
    </ligand>
</feature>
<dbReference type="PANTHER" id="PTHR11749">
    <property type="entry name" value="RIBULOSE-5-PHOSPHATE-3-EPIMERASE"/>
    <property type="match status" value="1"/>
</dbReference>
<keyword evidence="8 10" id="KW-0479">Metal-binding</keyword>
<dbReference type="GO" id="GO:0004750">
    <property type="term" value="F:D-ribulose-phosphate 3-epimerase activity"/>
    <property type="evidence" value="ECO:0007669"/>
    <property type="project" value="UniProtKB-UniRule"/>
</dbReference>
<feature type="binding site" evidence="10 13">
    <location>
        <position position="35"/>
    </location>
    <ligand>
        <name>a divalent metal cation</name>
        <dbReference type="ChEBI" id="CHEBI:60240"/>
    </ligand>
</feature>
<dbReference type="CDD" id="cd00429">
    <property type="entry name" value="RPE"/>
    <property type="match status" value="1"/>
</dbReference>
<sequence length="225" mass="24649">MKHLIAPSILSADFTRLGEEIRTVESAGADWIHIDVMDGRFVPNISYGPIIVEAARKCTSLPLDVHLMIVEPDAIIPSFVKAGADLVSVHAETCPHLHRSIQLIRSLGAKPGVALNPGTPPEMLDYVMDDIDFILVMTVNPGFGGQKFIPQCLDKIARIRERIVRSGRPIHLQVDGGINPETLKQVAMAGADVMVAGSAIFQTDDYGKTIKEFHRILQRDPDRGL</sequence>
<evidence type="ECO:0000256" key="7">
    <source>
        <dbReference type="ARBA" id="ARBA00013188"/>
    </source>
</evidence>
<feature type="binding site" evidence="10 14">
    <location>
        <begin position="142"/>
        <end position="145"/>
    </location>
    <ligand>
        <name>substrate</name>
    </ligand>
</feature>
<comment type="cofactor">
    <cofactor evidence="5">
        <name>Fe(2+)</name>
        <dbReference type="ChEBI" id="CHEBI:29033"/>
    </cofactor>
</comment>
<feature type="binding site" evidence="10 14">
    <location>
        <begin position="197"/>
        <end position="198"/>
    </location>
    <ligand>
        <name>substrate</name>
    </ligand>
</feature>
<comment type="cofactor">
    <cofactor evidence="3">
        <name>Co(2+)</name>
        <dbReference type="ChEBI" id="CHEBI:48828"/>
    </cofactor>
</comment>
<organism evidence="15 16">
    <name type="scientific">Desulfobotulus mexicanus</name>
    <dbReference type="NCBI Taxonomy" id="2586642"/>
    <lineage>
        <taxon>Bacteria</taxon>
        <taxon>Pseudomonadati</taxon>
        <taxon>Thermodesulfobacteriota</taxon>
        <taxon>Desulfobacteria</taxon>
        <taxon>Desulfobacterales</taxon>
        <taxon>Desulfobacteraceae</taxon>
        <taxon>Desulfobotulus</taxon>
    </lineage>
</organism>
<dbReference type="GO" id="GO:0046872">
    <property type="term" value="F:metal ion binding"/>
    <property type="evidence" value="ECO:0007669"/>
    <property type="project" value="UniProtKB-UniRule"/>
</dbReference>
<evidence type="ECO:0000256" key="3">
    <source>
        <dbReference type="ARBA" id="ARBA00001941"/>
    </source>
</evidence>
<evidence type="ECO:0000256" key="10">
    <source>
        <dbReference type="HAMAP-Rule" id="MF_02227"/>
    </source>
</evidence>
<comment type="cofactor">
    <cofactor evidence="4">
        <name>Zn(2+)</name>
        <dbReference type="ChEBI" id="CHEBI:29105"/>
    </cofactor>
</comment>
<dbReference type="NCBIfam" id="NF004076">
    <property type="entry name" value="PRK05581.1-4"/>
    <property type="match status" value="1"/>
</dbReference>
<name>A0A5Q4VCI7_9BACT</name>
<comment type="function">
    <text evidence="10">Catalyzes the reversible epimerization of D-ribulose 5-phosphate to D-xylulose 5-phosphate.</text>
</comment>
<comment type="catalytic activity">
    <reaction evidence="1 10 11">
        <text>D-ribulose 5-phosphate = D-xylulose 5-phosphate</text>
        <dbReference type="Rhea" id="RHEA:13677"/>
        <dbReference type="ChEBI" id="CHEBI:57737"/>
        <dbReference type="ChEBI" id="CHEBI:58121"/>
        <dbReference type="EC" id="5.1.3.1"/>
    </reaction>
</comment>
<dbReference type="SUPFAM" id="SSF51366">
    <property type="entry name" value="Ribulose-phoshate binding barrel"/>
    <property type="match status" value="1"/>
</dbReference>
<comment type="similarity">
    <text evidence="6 10 11">Belongs to the ribulose-phosphate 3-epimerase family.</text>
</comment>
<dbReference type="EMBL" id="VDMB01000004">
    <property type="protein sequence ID" value="TYT75424.1"/>
    <property type="molecule type" value="Genomic_DNA"/>
</dbReference>
<dbReference type="NCBIfam" id="TIGR01163">
    <property type="entry name" value="rpe"/>
    <property type="match status" value="1"/>
</dbReference>
<keyword evidence="9 10" id="KW-0413">Isomerase</keyword>
<comment type="cofactor">
    <cofactor evidence="10 13">
        <name>a divalent metal cation</name>
        <dbReference type="ChEBI" id="CHEBI:60240"/>
    </cofactor>
    <text evidence="10 13">Binds 1 divalent metal cation per subunit.</text>
</comment>
<dbReference type="GO" id="GO:0006098">
    <property type="term" value="P:pentose-phosphate shunt"/>
    <property type="evidence" value="ECO:0007669"/>
    <property type="project" value="UniProtKB-UniRule"/>
</dbReference>
<feature type="active site" description="Proton donor" evidence="10 12">
    <location>
        <position position="175"/>
    </location>
</feature>
<dbReference type="HAMAP" id="MF_02227">
    <property type="entry name" value="RPE"/>
    <property type="match status" value="1"/>
</dbReference>
<dbReference type="Proteomes" id="UP000321899">
    <property type="component" value="Unassembled WGS sequence"/>
</dbReference>
<feature type="binding site" evidence="10 13">
    <location>
        <position position="33"/>
    </location>
    <ligand>
        <name>a divalent metal cation</name>
        <dbReference type="ChEBI" id="CHEBI:60240"/>
    </ligand>
</feature>
<dbReference type="GO" id="GO:0019323">
    <property type="term" value="P:pentose catabolic process"/>
    <property type="evidence" value="ECO:0007669"/>
    <property type="project" value="UniProtKB-UniRule"/>
</dbReference>
<dbReference type="AlphaFoldDB" id="A0A5Q4VCI7"/>
<evidence type="ECO:0000256" key="1">
    <source>
        <dbReference type="ARBA" id="ARBA00001782"/>
    </source>
</evidence>
<keyword evidence="13" id="KW-0170">Cobalt</keyword>
<dbReference type="OrthoDB" id="1645589at2"/>
<evidence type="ECO:0000256" key="2">
    <source>
        <dbReference type="ARBA" id="ARBA00001936"/>
    </source>
</evidence>
<feature type="active site" description="Proton acceptor" evidence="10 12">
    <location>
        <position position="35"/>
    </location>
</feature>
<evidence type="ECO:0000256" key="12">
    <source>
        <dbReference type="PIRSR" id="PIRSR001461-1"/>
    </source>
</evidence>
<dbReference type="EC" id="5.1.3.1" evidence="7 10"/>
<feature type="binding site" evidence="10 13">
    <location>
        <position position="66"/>
    </location>
    <ligand>
        <name>a divalent metal cation</name>
        <dbReference type="ChEBI" id="CHEBI:60240"/>
    </ligand>
</feature>
<accession>A0A5Q4VCI7</accession>
<evidence type="ECO:0000313" key="16">
    <source>
        <dbReference type="Proteomes" id="UP000321899"/>
    </source>
</evidence>
<keyword evidence="10 11" id="KW-0119">Carbohydrate metabolism</keyword>
<dbReference type="InterPro" id="IPR013785">
    <property type="entry name" value="Aldolase_TIM"/>
</dbReference>
<proteinExistence type="inferred from homology"/>
<dbReference type="PROSITE" id="PS01085">
    <property type="entry name" value="RIBUL_P_3_EPIMER_1"/>
    <property type="match status" value="1"/>
</dbReference>
<evidence type="ECO:0000256" key="11">
    <source>
        <dbReference type="PIRNR" id="PIRNR001461"/>
    </source>
</evidence>